<protein>
    <submittedName>
        <fullName evidence="1">Uncharacterized protein</fullName>
    </submittedName>
</protein>
<evidence type="ECO:0000313" key="2">
    <source>
        <dbReference type="Proteomes" id="UP000615760"/>
    </source>
</evidence>
<organism evidence="1 2">
    <name type="scientific">Flavobacterium suaedae</name>
    <dbReference type="NCBI Taxonomy" id="1767027"/>
    <lineage>
        <taxon>Bacteria</taxon>
        <taxon>Pseudomonadati</taxon>
        <taxon>Bacteroidota</taxon>
        <taxon>Flavobacteriia</taxon>
        <taxon>Flavobacteriales</taxon>
        <taxon>Flavobacteriaceae</taxon>
        <taxon>Flavobacterium</taxon>
    </lineage>
</organism>
<evidence type="ECO:0000313" key="1">
    <source>
        <dbReference type="EMBL" id="GGB75685.1"/>
    </source>
</evidence>
<name>A0ABQ1JRE1_9FLAO</name>
<sequence>MKKKRLNITNKIMEDIDYKHFTFELISAIKARVDFKEGDQVGLTREECSGMRLGYSYIME</sequence>
<dbReference type="EMBL" id="BMJE01000003">
    <property type="protein sequence ID" value="GGB75685.1"/>
    <property type="molecule type" value="Genomic_DNA"/>
</dbReference>
<comment type="caution">
    <text evidence="1">The sequence shown here is derived from an EMBL/GenBank/DDBJ whole genome shotgun (WGS) entry which is preliminary data.</text>
</comment>
<reference evidence="2" key="1">
    <citation type="journal article" date="2019" name="Int. J. Syst. Evol. Microbiol.">
        <title>The Global Catalogue of Microorganisms (GCM) 10K type strain sequencing project: providing services to taxonomists for standard genome sequencing and annotation.</title>
        <authorList>
            <consortium name="The Broad Institute Genomics Platform"/>
            <consortium name="The Broad Institute Genome Sequencing Center for Infectious Disease"/>
            <person name="Wu L."/>
            <person name="Ma J."/>
        </authorList>
    </citation>
    <scope>NUCLEOTIDE SEQUENCE [LARGE SCALE GENOMIC DNA]</scope>
    <source>
        <strain evidence="2">CGMCC 1.15461</strain>
    </source>
</reference>
<dbReference type="Proteomes" id="UP000615760">
    <property type="component" value="Unassembled WGS sequence"/>
</dbReference>
<keyword evidence="2" id="KW-1185">Reference proteome</keyword>
<gene>
    <name evidence="1" type="ORF">GCM10007424_14530</name>
</gene>
<proteinExistence type="predicted"/>
<accession>A0ABQ1JRE1</accession>